<evidence type="ECO:0000256" key="1">
    <source>
        <dbReference type="SAM" id="MobiDB-lite"/>
    </source>
</evidence>
<comment type="caution">
    <text evidence="2">The sequence shown here is derived from an EMBL/GenBank/DDBJ whole genome shotgun (WGS) entry which is preliminary data.</text>
</comment>
<organism evidence="2 3">
    <name type="scientific">Enterococcus faecalis TX4248</name>
    <dbReference type="NCBI Taxonomy" id="749495"/>
    <lineage>
        <taxon>Bacteria</taxon>
        <taxon>Bacillati</taxon>
        <taxon>Bacillota</taxon>
        <taxon>Bacilli</taxon>
        <taxon>Lactobacillales</taxon>
        <taxon>Enterococcaceae</taxon>
        <taxon>Enterococcus</taxon>
    </lineage>
</organism>
<feature type="region of interest" description="Disordered" evidence="1">
    <location>
        <begin position="20"/>
        <end position="58"/>
    </location>
</feature>
<proteinExistence type="predicted"/>
<name>A0A125W2W5_ENTFL</name>
<gene>
    <name evidence="2" type="ORF">HMPREF9498_02625</name>
</gene>
<dbReference type="Proteomes" id="UP000004846">
    <property type="component" value="Unassembled WGS sequence"/>
</dbReference>
<sequence>MNESELQGFSLDSWENFSRRGQQPTALGLKKRRSSSGLAGGVCGVSKAESAGDFSDQL</sequence>
<dbReference type="EMBL" id="AEBR01000095">
    <property type="protein sequence ID" value="EFM81740.1"/>
    <property type="molecule type" value="Genomic_DNA"/>
</dbReference>
<reference evidence="2 3" key="1">
    <citation type="submission" date="2010-07" db="EMBL/GenBank/DDBJ databases">
        <authorList>
            <person name="Sid Ahmed O."/>
        </authorList>
    </citation>
    <scope>NUCLEOTIDE SEQUENCE [LARGE SCALE GENOMIC DNA]</scope>
    <source>
        <strain evidence="2 3">TX4248</strain>
    </source>
</reference>
<accession>A0A125W2W5</accession>
<dbReference type="AlphaFoldDB" id="A0A125W2W5"/>
<protein>
    <submittedName>
        <fullName evidence="2">Uncharacterized protein</fullName>
    </submittedName>
</protein>
<evidence type="ECO:0000313" key="2">
    <source>
        <dbReference type="EMBL" id="EFM81740.1"/>
    </source>
</evidence>
<dbReference type="HOGENOM" id="CLU_2972354_0_0_9"/>
<evidence type="ECO:0000313" key="3">
    <source>
        <dbReference type="Proteomes" id="UP000004846"/>
    </source>
</evidence>